<protein>
    <submittedName>
        <fullName evidence="2">Uncharacterized protein</fullName>
    </submittedName>
</protein>
<reference evidence="2" key="3">
    <citation type="submission" date="2020-12" db="UniProtKB">
        <authorList>
            <consortium name="EnsemblPlants"/>
        </authorList>
    </citation>
    <scope>IDENTIFICATION</scope>
</reference>
<dbReference type="InterPro" id="IPR024083">
    <property type="entry name" value="Fumarase/histidase_N"/>
</dbReference>
<dbReference type="AlphaFoldDB" id="A0A7I4CAM3"/>
<dbReference type="Gene3D" id="1.10.275.10">
    <property type="entry name" value="Fumarase/aspartase (N-terminal domain)"/>
    <property type="match status" value="1"/>
</dbReference>
<dbReference type="PANTHER" id="PTHR10362">
    <property type="entry name" value="HISTIDINE AMMONIA-LYASE"/>
    <property type="match status" value="1"/>
</dbReference>
<organism evidence="2 3">
    <name type="scientific">Physcomitrium patens</name>
    <name type="common">Spreading-leaved earth moss</name>
    <name type="synonym">Physcomitrella patens</name>
    <dbReference type="NCBI Taxonomy" id="3218"/>
    <lineage>
        <taxon>Eukaryota</taxon>
        <taxon>Viridiplantae</taxon>
        <taxon>Streptophyta</taxon>
        <taxon>Embryophyta</taxon>
        <taxon>Bryophyta</taxon>
        <taxon>Bryophytina</taxon>
        <taxon>Bryopsida</taxon>
        <taxon>Funariidae</taxon>
        <taxon>Funariales</taxon>
        <taxon>Funariaceae</taxon>
        <taxon>Physcomitrium</taxon>
    </lineage>
</organism>
<dbReference type="EMBL" id="ABEU02000022">
    <property type="status" value="NOT_ANNOTATED_CDS"/>
    <property type="molecule type" value="Genomic_DNA"/>
</dbReference>
<reference evidence="2 3" key="1">
    <citation type="journal article" date="2008" name="Science">
        <title>The Physcomitrella genome reveals evolutionary insights into the conquest of land by plants.</title>
        <authorList>
            <person name="Rensing S."/>
            <person name="Lang D."/>
            <person name="Zimmer A."/>
            <person name="Terry A."/>
            <person name="Salamov A."/>
            <person name="Shapiro H."/>
            <person name="Nishiyama T."/>
            <person name="Perroud P.-F."/>
            <person name="Lindquist E."/>
            <person name="Kamisugi Y."/>
            <person name="Tanahashi T."/>
            <person name="Sakakibara K."/>
            <person name="Fujita T."/>
            <person name="Oishi K."/>
            <person name="Shin-I T."/>
            <person name="Kuroki Y."/>
            <person name="Toyoda A."/>
            <person name="Suzuki Y."/>
            <person name="Hashimoto A."/>
            <person name="Yamaguchi K."/>
            <person name="Sugano A."/>
            <person name="Kohara Y."/>
            <person name="Fujiyama A."/>
            <person name="Anterola A."/>
            <person name="Aoki S."/>
            <person name="Ashton N."/>
            <person name="Barbazuk W.B."/>
            <person name="Barker E."/>
            <person name="Bennetzen J."/>
            <person name="Bezanilla M."/>
            <person name="Blankenship R."/>
            <person name="Cho S.H."/>
            <person name="Dutcher S."/>
            <person name="Estelle M."/>
            <person name="Fawcett J.A."/>
            <person name="Gundlach H."/>
            <person name="Hanada K."/>
            <person name="Heyl A."/>
            <person name="Hicks K.A."/>
            <person name="Hugh J."/>
            <person name="Lohr M."/>
            <person name="Mayer K."/>
            <person name="Melkozernov A."/>
            <person name="Murata T."/>
            <person name="Nelson D."/>
            <person name="Pils B."/>
            <person name="Prigge M."/>
            <person name="Reiss B."/>
            <person name="Renner T."/>
            <person name="Rombauts S."/>
            <person name="Rushton P."/>
            <person name="Sanderfoot A."/>
            <person name="Schween G."/>
            <person name="Shiu S.-H."/>
            <person name="Stueber K."/>
            <person name="Theodoulou F.L."/>
            <person name="Tu H."/>
            <person name="Van de Peer Y."/>
            <person name="Verrier P.J."/>
            <person name="Waters E."/>
            <person name="Wood A."/>
            <person name="Yang L."/>
            <person name="Cove D."/>
            <person name="Cuming A."/>
            <person name="Hasebe M."/>
            <person name="Lucas S."/>
            <person name="Mishler D.B."/>
            <person name="Reski R."/>
            <person name="Grigoriev I."/>
            <person name="Quatrano R.S."/>
            <person name="Boore J.L."/>
        </authorList>
    </citation>
    <scope>NUCLEOTIDE SEQUENCE [LARGE SCALE GENOMIC DNA]</scope>
    <source>
        <strain evidence="2 3">cv. Gransden 2004</strain>
    </source>
</reference>
<evidence type="ECO:0000313" key="2">
    <source>
        <dbReference type="EnsemblPlants" id="Pp3c22_17310V3.2"/>
    </source>
</evidence>
<dbReference type="GO" id="GO:0003824">
    <property type="term" value="F:catalytic activity"/>
    <property type="evidence" value="ECO:0007669"/>
    <property type="project" value="InterPro"/>
</dbReference>
<dbReference type="InterPro" id="IPR001106">
    <property type="entry name" value="Aromatic_Lyase"/>
</dbReference>
<sequence length="170" mass="18910">MVLWADEVGDMKLDKQGDFLSSPQVTHDNGIVFCCNSEVGKGGVYGMDPLNRIKTTKTMECSHLEEIVQITIITSGNLISSLYIVDLLIGHSNSRSIIEDNEEVFALKALCIVGIKKRFKLIPKERLTLVNETMVGSTFAFIVCYDANIMVLLADVVVWHIFLSRNTQGI</sequence>
<evidence type="ECO:0000256" key="1">
    <source>
        <dbReference type="ARBA" id="ARBA00007238"/>
    </source>
</evidence>
<evidence type="ECO:0000313" key="3">
    <source>
        <dbReference type="Proteomes" id="UP000006727"/>
    </source>
</evidence>
<keyword evidence="3" id="KW-1185">Reference proteome</keyword>
<dbReference type="EnsemblPlants" id="Pp3c22_17310V3.2">
    <property type="protein sequence ID" value="Pp3c22_17310V3.2"/>
    <property type="gene ID" value="Pp3c22_17310"/>
</dbReference>
<dbReference type="Proteomes" id="UP000006727">
    <property type="component" value="Chromosome 22"/>
</dbReference>
<comment type="similarity">
    <text evidence="1">Belongs to the PAL/histidase family.</text>
</comment>
<name>A0A7I4CAM3_PHYPA</name>
<dbReference type="SUPFAM" id="SSF48557">
    <property type="entry name" value="L-aspartase-like"/>
    <property type="match status" value="1"/>
</dbReference>
<dbReference type="Gramene" id="Pp3c22_17310V3.2">
    <property type="protein sequence ID" value="Pp3c22_17310V3.2"/>
    <property type="gene ID" value="Pp3c22_17310"/>
</dbReference>
<dbReference type="InterPro" id="IPR008948">
    <property type="entry name" value="L-Aspartase-like"/>
</dbReference>
<dbReference type="InParanoid" id="A0A7I4CAM3"/>
<reference evidence="2 3" key="2">
    <citation type="journal article" date="2018" name="Plant J.">
        <title>The Physcomitrella patens chromosome-scale assembly reveals moss genome structure and evolution.</title>
        <authorList>
            <person name="Lang D."/>
            <person name="Ullrich K.K."/>
            <person name="Murat F."/>
            <person name="Fuchs J."/>
            <person name="Jenkins J."/>
            <person name="Haas F.B."/>
            <person name="Piednoel M."/>
            <person name="Gundlach H."/>
            <person name="Van Bel M."/>
            <person name="Meyberg R."/>
            <person name="Vives C."/>
            <person name="Morata J."/>
            <person name="Symeonidi A."/>
            <person name="Hiss M."/>
            <person name="Muchero W."/>
            <person name="Kamisugi Y."/>
            <person name="Saleh O."/>
            <person name="Blanc G."/>
            <person name="Decker E.L."/>
            <person name="van Gessel N."/>
            <person name="Grimwood J."/>
            <person name="Hayes R.D."/>
            <person name="Graham S.W."/>
            <person name="Gunter L.E."/>
            <person name="McDaniel S.F."/>
            <person name="Hoernstein S.N.W."/>
            <person name="Larsson A."/>
            <person name="Li F.W."/>
            <person name="Perroud P.F."/>
            <person name="Phillips J."/>
            <person name="Ranjan P."/>
            <person name="Rokshar D.S."/>
            <person name="Rothfels C.J."/>
            <person name="Schneider L."/>
            <person name="Shu S."/>
            <person name="Stevenson D.W."/>
            <person name="Thummler F."/>
            <person name="Tillich M."/>
            <person name="Villarreal Aguilar J.C."/>
            <person name="Widiez T."/>
            <person name="Wong G.K."/>
            <person name="Wymore A."/>
            <person name="Zhang Y."/>
            <person name="Zimmer A.D."/>
            <person name="Quatrano R.S."/>
            <person name="Mayer K.F.X."/>
            <person name="Goodstein D."/>
            <person name="Casacuberta J.M."/>
            <person name="Vandepoele K."/>
            <person name="Reski R."/>
            <person name="Cuming A.C."/>
            <person name="Tuskan G.A."/>
            <person name="Maumus F."/>
            <person name="Salse J."/>
            <person name="Schmutz J."/>
            <person name="Rensing S.A."/>
        </authorList>
    </citation>
    <scope>NUCLEOTIDE SEQUENCE [LARGE SCALE GENOMIC DNA]</scope>
    <source>
        <strain evidence="2 3">cv. Gransden 2004</strain>
    </source>
</reference>
<proteinExistence type="inferred from homology"/>
<accession>A0A7I4CAM3</accession>